<protein>
    <recommendedName>
        <fullName evidence="4">SET domain-containing protein</fullName>
    </recommendedName>
</protein>
<dbReference type="CDD" id="cd10527">
    <property type="entry name" value="SET_LSMT"/>
    <property type="match status" value="1"/>
</dbReference>
<dbReference type="PANTHER" id="PTHR13271:SF34">
    <property type="entry name" value="N-LYSINE METHYLTRANSFERASE SETD6"/>
    <property type="match status" value="1"/>
</dbReference>
<sequence>MTTPNSLYALLDWFTDHEIWWDEEALDVVHLTDGATPLVRASARHSPTLPTGPPAGLLVSGTGMGVVARRRLEEEEVVVRIPKSAVLSPKSSGIANIIEDEELAGGIALTLSVMFELARGPHSPWYGYLNSLPQEVYIPVLWQPHQLALLEGTDLARDLINDRQELASDYQELILPIVTKHPDVFTPPEAFTFDRFLQVTSMVTSRAFQVDNYHGDAMVPFADLFNHLTGGEHVHIEAEADVCVVCGESGGCEHTIAEDDDGETDAELKVKEVSDNDSDTCMEAVPLDDPSVMVSGPPTGRATDGNDSDNESFESVEEDAMDMRVYRPVQAGHEVFNTYGVHSAAYLLHRYGFADHHNPQDVVTIEFPALVALAERQANALPADHRRRVANLYLRHHPVFLISERLDGLESSREEEEETLNFFSITHEGTLDARLLLVLLLLHHGDAELGDLEAKPKAAHRYFTALLQWLANLGPILLVSSGARPRPAKSRRTMASKRTTGRIAVATSTCPMAARALALVKTRPEILAAAFTNLLELIQERTARHMSDKEFRDLEPQDDAQDRLCYEHARTLRDSELAILARAQARYQRYLAELA</sequence>
<reference evidence="2" key="1">
    <citation type="submission" date="2022-07" db="EMBL/GenBank/DDBJ databases">
        <title>Phylogenomic reconstructions and comparative analyses of Kickxellomycotina fungi.</title>
        <authorList>
            <person name="Reynolds N.K."/>
            <person name="Stajich J.E."/>
            <person name="Barry K."/>
            <person name="Grigoriev I.V."/>
            <person name="Crous P."/>
            <person name="Smith M.E."/>
        </authorList>
    </citation>
    <scope>NUCLEOTIDE SEQUENCE</scope>
    <source>
        <strain evidence="2">RSA 861</strain>
    </source>
</reference>
<dbReference type="InterPro" id="IPR050600">
    <property type="entry name" value="SETD3_SETD6_MTase"/>
</dbReference>
<dbReference type="AlphaFoldDB" id="A0A9W8AFS2"/>
<organism evidence="2 3">
    <name type="scientific">Tieghemiomyces parasiticus</name>
    <dbReference type="NCBI Taxonomy" id="78921"/>
    <lineage>
        <taxon>Eukaryota</taxon>
        <taxon>Fungi</taxon>
        <taxon>Fungi incertae sedis</taxon>
        <taxon>Zoopagomycota</taxon>
        <taxon>Kickxellomycotina</taxon>
        <taxon>Dimargaritomycetes</taxon>
        <taxon>Dimargaritales</taxon>
        <taxon>Dimargaritaceae</taxon>
        <taxon>Tieghemiomyces</taxon>
    </lineage>
</organism>
<dbReference type="InterPro" id="IPR046341">
    <property type="entry name" value="SET_dom_sf"/>
</dbReference>
<evidence type="ECO:0008006" key="4">
    <source>
        <dbReference type="Google" id="ProtNLM"/>
    </source>
</evidence>
<dbReference type="SUPFAM" id="SSF82199">
    <property type="entry name" value="SET domain"/>
    <property type="match status" value="2"/>
</dbReference>
<feature type="region of interest" description="Disordered" evidence="1">
    <location>
        <begin position="287"/>
        <end position="312"/>
    </location>
</feature>
<comment type="caution">
    <text evidence="2">The sequence shown here is derived from an EMBL/GenBank/DDBJ whole genome shotgun (WGS) entry which is preliminary data.</text>
</comment>
<dbReference type="OrthoDB" id="441812at2759"/>
<evidence type="ECO:0000313" key="3">
    <source>
        <dbReference type="Proteomes" id="UP001150569"/>
    </source>
</evidence>
<dbReference type="EMBL" id="JANBPT010000160">
    <property type="protein sequence ID" value="KAJ1926608.1"/>
    <property type="molecule type" value="Genomic_DNA"/>
</dbReference>
<accession>A0A9W8AFS2</accession>
<gene>
    <name evidence="2" type="ORF">IWQ60_003652</name>
</gene>
<evidence type="ECO:0000313" key="2">
    <source>
        <dbReference type="EMBL" id="KAJ1926608.1"/>
    </source>
</evidence>
<proteinExistence type="predicted"/>
<dbReference type="PANTHER" id="PTHR13271">
    <property type="entry name" value="UNCHARACTERIZED PUTATIVE METHYLTRANSFERASE"/>
    <property type="match status" value="1"/>
</dbReference>
<name>A0A9W8AFS2_9FUNG</name>
<keyword evidence="3" id="KW-1185">Reference proteome</keyword>
<dbReference type="GO" id="GO:0016279">
    <property type="term" value="F:protein-lysine N-methyltransferase activity"/>
    <property type="evidence" value="ECO:0007669"/>
    <property type="project" value="TreeGrafter"/>
</dbReference>
<dbReference type="GO" id="GO:0005634">
    <property type="term" value="C:nucleus"/>
    <property type="evidence" value="ECO:0007669"/>
    <property type="project" value="TreeGrafter"/>
</dbReference>
<dbReference type="Proteomes" id="UP001150569">
    <property type="component" value="Unassembled WGS sequence"/>
</dbReference>
<evidence type="ECO:0000256" key="1">
    <source>
        <dbReference type="SAM" id="MobiDB-lite"/>
    </source>
</evidence>
<dbReference type="Gene3D" id="3.90.1410.10">
    <property type="entry name" value="set domain protein methyltransferase, domain 1"/>
    <property type="match status" value="2"/>
</dbReference>